<dbReference type="Gene3D" id="1.10.357.10">
    <property type="entry name" value="Tetracycline Repressor, domain 2"/>
    <property type="match status" value="1"/>
</dbReference>
<evidence type="ECO:0000256" key="2">
    <source>
        <dbReference type="ARBA" id="ARBA00023125"/>
    </source>
</evidence>
<evidence type="ECO:0000256" key="1">
    <source>
        <dbReference type="ARBA" id="ARBA00023015"/>
    </source>
</evidence>
<dbReference type="AlphaFoldDB" id="A0A543BT72"/>
<organism evidence="6 7">
    <name type="scientific">Actinoallomurus bryophytorum</name>
    <dbReference type="NCBI Taxonomy" id="1490222"/>
    <lineage>
        <taxon>Bacteria</taxon>
        <taxon>Bacillati</taxon>
        <taxon>Actinomycetota</taxon>
        <taxon>Actinomycetes</taxon>
        <taxon>Streptosporangiales</taxon>
        <taxon>Thermomonosporaceae</taxon>
        <taxon>Actinoallomurus</taxon>
    </lineage>
</organism>
<gene>
    <name evidence="6" type="ORF">FB559_8646</name>
</gene>
<proteinExistence type="predicted"/>
<dbReference type="Pfam" id="PF17754">
    <property type="entry name" value="TetR_C_14"/>
    <property type="match status" value="1"/>
</dbReference>
<sequence length="223" mass="24561">MGTIVGVAEELSLRERKKRETRQRIADVAMGLFMLRGFEKVTVADVAEAADVSVNTVFNYFPTKEDLFFDRQDAAVQSLGRVVADRRPGESAVRAVRRDFHAALDERDWRYGITGGSPDFSRMVNESPALVARMRQMGDLREEYLARVLAEETDAGPDDPTPRLVAAQLVALTRVVAGEFLRRRLAGESLQTVLPPVRAAADRGFDLVESGVGAYAVKDPPPA</sequence>
<name>A0A543BT72_9ACTN</name>
<comment type="caution">
    <text evidence="6">The sequence shown here is derived from an EMBL/GenBank/DDBJ whole genome shotgun (WGS) entry which is preliminary data.</text>
</comment>
<dbReference type="PANTHER" id="PTHR30055">
    <property type="entry name" value="HTH-TYPE TRANSCRIPTIONAL REGULATOR RUTR"/>
    <property type="match status" value="1"/>
</dbReference>
<reference evidence="6 7" key="1">
    <citation type="submission" date="2019-06" db="EMBL/GenBank/DDBJ databases">
        <title>Sequencing the genomes of 1000 actinobacteria strains.</title>
        <authorList>
            <person name="Klenk H.-P."/>
        </authorList>
    </citation>
    <scope>NUCLEOTIDE SEQUENCE [LARGE SCALE GENOMIC DNA]</scope>
    <source>
        <strain evidence="6 7">DSM 102200</strain>
    </source>
</reference>
<dbReference type="PANTHER" id="PTHR30055:SF234">
    <property type="entry name" value="HTH-TYPE TRANSCRIPTIONAL REGULATOR BETI"/>
    <property type="match status" value="1"/>
</dbReference>
<keyword evidence="2 4" id="KW-0238">DNA-binding</keyword>
<dbReference type="Gene3D" id="1.10.10.60">
    <property type="entry name" value="Homeodomain-like"/>
    <property type="match status" value="1"/>
</dbReference>
<dbReference type="GO" id="GO:0000976">
    <property type="term" value="F:transcription cis-regulatory region binding"/>
    <property type="evidence" value="ECO:0007669"/>
    <property type="project" value="TreeGrafter"/>
</dbReference>
<dbReference type="InterPro" id="IPR001647">
    <property type="entry name" value="HTH_TetR"/>
</dbReference>
<dbReference type="PROSITE" id="PS50977">
    <property type="entry name" value="HTH_TETR_2"/>
    <property type="match status" value="1"/>
</dbReference>
<evidence type="ECO:0000256" key="3">
    <source>
        <dbReference type="ARBA" id="ARBA00023163"/>
    </source>
</evidence>
<keyword evidence="3" id="KW-0804">Transcription</keyword>
<evidence type="ECO:0000313" key="7">
    <source>
        <dbReference type="Proteomes" id="UP000316096"/>
    </source>
</evidence>
<dbReference type="Pfam" id="PF00440">
    <property type="entry name" value="TetR_N"/>
    <property type="match status" value="1"/>
</dbReference>
<protein>
    <submittedName>
        <fullName evidence="6">TetR family transcriptional regulator</fullName>
    </submittedName>
</protein>
<dbReference type="SUPFAM" id="SSF46689">
    <property type="entry name" value="Homeodomain-like"/>
    <property type="match status" value="1"/>
</dbReference>
<feature type="domain" description="HTH tetR-type" evidence="5">
    <location>
        <begin position="19"/>
        <end position="79"/>
    </location>
</feature>
<dbReference type="PRINTS" id="PR00455">
    <property type="entry name" value="HTHTETR"/>
</dbReference>
<dbReference type="GO" id="GO:0003700">
    <property type="term" value="F:DNA-binding transcription factor activity"/>
    <property type="evidence" value="ECO:0007669"/>
    <property type="project" value="TreeGrafter"/>
</dbReference>
<evidence type="ECO:0000259" key="5">
    <source>
        <dbReference type="PROSITE" id="PS50977"/>
    </source>
</evidence>
<feature type="DNA-binding region" description="H-T-H motif" evidence="4">
    <location>
        <begin position="42"/>
        <end position="61"/>
    </location>
</feature>
<dbReference type="InterPro" id="IPR050109">
    <property type="entry name" value="HTH-type_TetR-like_transc_reg"/>
</dbReference>
<evidence type="ECO:0000256" key="4">
    <source>
        <dbReference type="PROSITE-ProRule" id="PRU00335"/>
    </source>
</evidence>
<accession>A0A543BT72</accession>
<evidence type="ECO:0000313" key="6">
    <source>
        <dbReference type="EMBL" id="TQL88034.1"/>
    </source>
</evidence>
<keyword evidence="7" id="KW-1185">Reference proteome</keyword>
<dbReference type="EMBL" id="VFOZ01000003">
    <property type="protein sequence ID" value="TQL88034.1"/>
    <property type="molecule type" value="Genomic_DNA"/>
</dbReference>
<dbReference type="InterPro" id="IPR041347">
    <property type="entry name" value="MftR_C"/>
</dbReference>
<dbReference type="InterPro" id="IPR009057">
    <property type="entry name" value="Homeodomain-like_sf"/>
</dbReference>
<keyword evidence="1" id="KW-0805">Transcription regulation</keyword>
<dbReference type="Proteomes" id="UP000316096">
    <property type="component" value="Unassembled WGS sequence"/>
</dbReference>